<dbReference type="GeneID" id="9234185"/>
<dbReference type="PANTHER" id="PTHR34216:SF11">
    <property type="entry name" value="CHITOOLIGOSACCHARIDE DEACETYLASE"/>
    <property type="match status" value="1"/>
</dbReference>
<dbReference type="eggNOG" id="arCOG02878">
    <property type="taxonomic scope" value="Archaea"/>
</dbReference>
<gene>
    <name evidence="3" type="ordered locus">Shell_0896</name>
</gene>
<dbReference type="HOGENOM" id="CLU_1025339_0_0_2"/>
<reference evidence="4" key="1">
    <citation type="submission" date="2010-05" db="EMBL/GenBank/DDBJ databases">
        <title>Complete sequence of Staphylothermus hellenicus DSM 12710.</title>
        <authorList>
            <consortium name="US DOE Joint Genome Institute"/>
            <person name="Lucas S."/>
            <person name="Copeland A."/>
            <person name="Lapidus A."/>
            <person name="Cheng J.-F."/>
            <person name="Bruce D."/>
            <person name="Goodwin L."/>
            <person name="Pitluck S."/>
            <person name="Davenport K."/>
            <person name="Detter J.C."/>
            <person name="Han C."/>
            <person name="Tapia R."/>
            <person name="Larimer F."/>
            <person name="Land M."/>
            <person name="Hauser L."/>
            <person name="Kyrpides N."/>
            <person name="Mikhailova N."/>
            <person name="Anderson I.J."/>
            <person name="Woyke T."/>
        </authorList>
    </citation>
    <scope>NUCLEOTIDE SEQUENCE [LARGE SCALE GENOMIC DNA]</scope>
    <source>
        <strain evidence="4">DSM 12710 / JCM 10830 / BK20S6-10-b1 / P8</strain>
    </source>
</reference>
<evidence type="ECO:0000256" key="1">
    <source>
        <dbReference type="ARBA" id="ARBA00022729"/>
    </source>
</evidence>
<dbReference type="SUPFAM" id="SSF88713">
    <property type="entry name" value="Glycoside hydrolase/deacetylase"/>
    <property type="match status" value="1"/>
</dbReference>
<keyword evidence="1" id="KW-0732">Signal</keyword>
<dbReference type="Proteomes" id="UP000002573">
    <property type="component" value="Chromosome"/>
</dbReference>
<accession>D7D8A9</accession>
<reference evidence="3 4" key="2">
    <citation type="journal article" date="2011" name="Stand. Genomic Sci.">
        <title>Complete genome sequence of Staphylothermus hellenicus P8.</title>
        <authorList>
            <person name="Anderson I."/>
            <person name="Wirth R."/>
            <person name="Lucas S."/>
            <person name="Copeland A."/>
            <person name="Lapidus A."/>
            <person name="Cheng J.F."/>
            <person name="Goodwin L."/>
            <person name="Pitluck S."/>
            <person name="Davenport K."/>
            <person name="Detter J.C."/>
            <person name="Han C."/>
            <person name="Tapia R."/>
            <person name="Land M."/>
            <person name="Hauser L."/>
            <person name="Pati A."/>
            <person name="Mikhailova N."/>
            <person name="Woyke T."/>
            <person name="Klenk H.P."/>
            <person name="Kyrpides N."/>
            <person name="Ivanova N."/>
        </authorList>
    </citation>
    <scope>NUCLEOTIDE SEQUENCE [LARGE SCALE GENOMIC DNA]</scope>
    <source>
        <strain evidence="4">DSM 12710 / JCM 10830 / BK20S6-10-b1 / P8</strain>
    </source>
</reference>
<dbReference type="GO" id="GO:0005975">
    <property type="term" value="P:carbohydrate metabolic process"/>
    <property type="evidence" value="ECO:0007669"/>
    <property type="project" value="InterPro"/>
</dbReference>
<dbReference type="PANTHER" id="PTHR34216">
    <property type="match status" value="1"/>
</dbReference>
<name>D7D8A9_STAHD</name>
<evidence type="ECO:0000313" key="3">
    <source>
        <dbReference type="EMBL" id="ADI32005.1"/>
    </source>
</evidence>
<dbReference type="InterPro" id="IPR051398">
    <property type="entry name" value="Polysacch_Deacetylase"/>
</dbReference>
<dbReference type="EMBL" id="CP002051">
    <property type="protein sequence ID" value="ADI32005.1"/>
    <property type="molecule type" value="Genomic_DNA"/>
</dbReference>
<evidence type="ECO:0000259" key="2">
    <source>
        <dbReference type="PROSITE" id="PS51677"/>
    </source>
</evidence>
<dbReference type="InterPro" id="IPR011330">
    <property type="entry name" value="Glyco_hydro/deAcase_b/a-brl"/>
</dbReference>
<dbReference type="GO" id="GO:0016810">
    <property type="term" value="F:hydrolase activity, acting on carbon-nitrogen (but not peptide) bonds"/>
    <property type="evidence" value="ECO:0007669"/>
    <property type="project" value="InterPro"/>
</dbReference>
<proteinExistence type="predicted"/>
<dbReference type="OrthoDB" id="10436at2157"/>
<keyword evidence="4" id="KW-1185">Reference proteome</keyword>
<dbReference type="RefSeq" id="WP_013143203.1">
    <property type="nucleotide sequence ID" value="NC_014205.1"/>
</dbReference>
<protein>
    <submittedName>
        <fullName evidence="3">Polysaccharide deacetylase</fullName>
    </submittedName>
</protein>
<dbReference type="KEGG" id="shc:Shell_0896"/>
<dbReference type="PROSITE" id="PS51677">
    <property type="entry name" value="NODB"/>
    <property type="match status" value="1"/>
</dbReference>
<organism evidence="3 4">
    <name type="scientific">Staphylothermus hellenicus (strain DSM 12710 / JCM 10830 / BK20S6-10-b1 / P8)</name>
    <dbReference type="NCBI Taxonomy" id="591019"/>
    <lineage>
        <taxon>Archaea</taxon>
        <taxon>Thermoproteota</taxon>
        <taxon>Thermoprotei</taxon>
        <taxon>Desulfurococcales</taxon>
        <taxon>Desulfurococcaceae</taxon>
        <taxon>Staphylothermus</taxon>
    </lineage>
</organism>
<sequence>MPLHLMFSFDDGLKTDVALAKLLEKYGLKATFFVTAGKVDRGFVWLSREDVYWLSDVHEIGSHTLSHPNLVKLPEGKLIRELRDSKLLLEQVIDKRISGLAYPYGIFNEHVKKYVMRAGYKYARSTNAYWIGVNGFIGDPYSLRVTLPLYPLKLIGSIQDIVNKLRPIFFRAYLSMHSSDIKSFLTSMIRRGYLDTFAFVKNIISVLIEQSRRSKTHYVISLWGHSWEIMLDKDARLKFEDLLAFISSLSRSVEVLTIREVIERASKVGFE</sequence>
<evidence type="ECO:0000313" key="4">
    <source>
        <dbReference type="Proteomes" id="UP000002573"/>
    </source>
</evidence>
<dbReference type="CDD" id="cd10967">
    <property type="entry name" value="CE4_GLA_like_6s"/>
    <property type="match status" value="1"/>
</dbReference>
<dbReference type="STRING" id="591019.Shell_0896"/>
<feature type="domain" description="NodB homology" evidence="2">
    <location>
        <begin position="3"/>
        <end position="215"/>
    </location>
</feature>
<dbReference type="Gene3D" id="3.20.20.370">
    <property type="entry name" value="Glycoside hydrolase/deacetylase"/>
    <property type="match status" value="1"/>
</dbReference>
<dbReference type="Pfam" id="PF01522">
    <property type="entry name" value="Polysacc_deac_1"/>
    <property type="match status" value="1"/>
</dbReference>
<dbReference type="AlphaFoldDB" id="D7D8A9"/>
<dbReference type="InterPro" id="IPR002509">
    <property type="entry name" value="NODB_dom"/>
</dbReference>